<accession>A0A2H3NX41</accession>
<dbReference type="EMBL" id="PDEP01000021">
    <property type="protein sequence ID" value="PEN04755.1"/>
    <property type="molecule type" value="Genomic_DNA"/>
</dbReference>
<dbReference type="OrthoDB" id="1041855at2"/>
<proteinExistence type="predicted"/>
<dbReference type="Gene3D" id="1.10.260.40">
    <property type="entry name" value="lambda repressor-like DNA-binding domains"/>
    <property type="match status" value="1"/>
</dbReference>
<dbReference type="Pfam" id="PF13560">
    <property type="entry name" value="HTH_31"/>
    <property type="match status" value="1"/>
</dbReference>
<evidence type="ECO:0000313" key="2">
    <source>
        <dbReference type="EMBL" id="PEN04755.1"/>
    </source>
</evidence>
<sequence>MEEKISDITFSEEDFADLDIPEEDQGAFEPAGSDAIAVTQSLIPDTPETRRAGKKEALRITLTDAMRRARKQADLTQAQLADRLGDGVSQSWVSKLESANYDHQIESVLDYLSALEAELGITIFTKDGPIPVKYEELAGEGNMHYVPRNAPHIQQFPGGYADPYHQRVAA</sequence>
<organism evidence="2 3">
    <name type="scientific">Longimonas halophila</name>
    <dbReference type="NCBI Taxonomy" id="1469170"/>
    <lineage>
        <taxon>Bacteria</taxon>
        <taxon>Pseudomonadati</taxon>
        <taxon>Rhodothermota</taxon>
        <taxon>Rhodothermia</taxon>
        <taxon>Rhodothermales</taxon>
        <taxon>Salisaetaceae</taxon>
        <taxon>Longimonas</taxon>
    </lineage>
</organism>
<dbReference type="PROSITE" id="PS50943">
    <property type="entry name" value="HTH_CROC1"/>
    <property type="match status" value="1"/>
</dbReference>
<dbReference type="InterPro" id="IPR010982">
    <property type="entry name" value="Lambda_DNA-bd_dom_sf"/>
</dbReference>
<protein>
    <recommendedName>
        <fullName evidence="1">HTH cro/C1-type domain-containing protein</fullName>
    </recommendedName>
</protein>
<dbReference type="AlphaFoldDB" id="A0A2H3NX41"/>
<dbReference type="Proteomes" id="UP000221024">
    <property type="component" value="Unassembled WGS sequence"/>
</dbReference>
<evidence type="ECO:0000313" key="3">
    <source>
        <dbReference type="Proteomes" id="UP000221024"/>
    </source>
</evidence>
<dbReference type="CDD" id="cd00093">
    <property type="entry name" value="HTH_XRE"/>
    <property type="match status" value="1"/>
</dbReference>
<comment type="caution">
    <text evidence="2">The sequence shown here is derived from an EMBL/GenBank/DDBJ whole genome shotgun (WGS) entry which is preliminary data.</text>
</comment>
<dbReference type="InterPro" id="IPR001387">
    <property type="entry name" value="Cro/C1-type_HTH"/>
</dbReference>
<dbReference type="GO" id="GO:0003677">
    <property type="term" value="F:DNA binding"/>
    <property type="evidence" value="ECO:0007669"/>
    <property type="project" value="InterPro"/>
</dbReference>
<dbReference type="SUPFAM" id="SSF47413">
    <property type="entry name" value="lambda repressor-like DNA-binding domains"/>
    <property type="match status" value="1"/>
</dbReference>
<reference evidence="2 3" key="1">
    <citation type="submission" date="2017-10" db="EMBL/GenBank/DDBJ databases">
        <title>Draft genome of Longimonas halophila.</title>
        <authorList>
            <person name="Goh K.M."/>
            <person name="Shamsir M.S."/>
            <person name="Lim S.W."/>
        </authorList>
    </citation>
    <scope>NUCLEOTIDE SEQUENCE [LARGE SCALE GENOMIC DNA]</scope>
    <source>
        <strain evidence="2 3">KCTC 42399</strain>
    </source>
</reference>
<keyword evidence="3" id="KW-1185">Reference proteome</keyword>
<name>A0A2H3NX41_9BACT</name>
<evidence type="ECO:0000259" key="1">
    <source>
        <dbReference type="PROSITE" id="PS50943"/>
    </source>
</evidence>
<feature type="domain" description="HTH cro/C1-type" evidence="1">
    <location>
        <begin position="66"/>
        <end position="122"/>
    </location>
</feature>
<dbReference type="SMART" id="SM00530">
    <property type="entry name" value="HTH_XRE"/>
    <property type="match status" value="1"/>
</dbReference>
<gene>
    <name evidence="2" type="ORF">CRI93_14660</name>
</gene>